<organism evidence="2 3">
    <name type="scientific">Tahibacter soli</name>
    <dbReference type="NCBI Taxonomy" id="2983605"/>
    <lineage>
        <taxon>Bacteria</taxon>
        <taxon>Pseudomonadati</taxon>
        <taxon>Pseudomonadota</taxon>
        <taxon>Gammaproteobacteria</taxon>
        <taxon>Lysobacterales</taxon>
        <taxon>Rhodanobacteraceae</taxon>
        <taxon>Tahibacter</taxon>
    </lineage>
</organism>
<accession>A0A9X3YJU4</accession>
<keyword evidence="3" id="KW-1185">Reference proteome</keyword>
<comment type="caution">
    <text evidence="2">The sequence shown here is derived from an EMBL/GenBank/DDBJ whole genome shotgun (WGS) entry which is preliminary data.</text>
</comment>
<dbReference type="EMBL" id="JAOVZO020000018">
    <property type="protein sequence ID" value="MDC8013612.1"/>
    <property type="molecule type" value="Genomic_DNA"/>
</dbReference>
<protein>
    <submittedName>
        <fullName evidence="2">Uncharacterized protein</fullName>
    </submittedName>
</protein>
<dbReference type="RefSeq" id="WP_263542307.1">
    <property type="nucleotide sequence ID" value="NZ_JAOVZO020000018.1"/>
</dbReference>
<evidence type="ECO:0000313" key="2">
    <source>
        <dbReference type="EMBL" id="MDC8013612.1"/>
    </source>
</evidence>
<dbReference type="Proteomes" id="UP001139971">
    <property type="component" value="Unassembled WGS sequence"/>
</dbReference>
<proteinExistence type="predicted"/>
<reference evidence="2" key="1">
    <citation type="submission" date="2023-02" db="EMBL/GenBank/DDBJ databases">
        <title>Tahibacter soli sp. nov. isolated from soil.</title>
        <authorList>
            <person name="Baek J.H."/>
            <person name="Lee J.K."/>
            <person name="Choi D.G."/>
            <person name="Jeon C.O."/>
        </authorList>
    </citation>
    <scope>NUCLEOTIDE SEQUENCE</scope>
    <source>
        <strain evidence="2">BL</strain>
    </source>
</reference>
<dbReference type="AlphaFoldDB" id="A0A9X3YJU4"/>
<gene>
    <name evidence="2" type="ORF">OD750_013800</name>
</gene>
<evidence type="ECO:0000313" key="3">
    <source>
        <dbReference type="Proteomes" id="UP001139971"/>
    </source>
</evidence>
<feature type="signal peptide" evidence="1">
    <location>
        <begin position="1"/>
        <end position="31"/>
    </location>
</feature>
<evidence type="ECO:0000256" key="1">
    <source>
        <dbReference type="SAM" id="SignalP"/>
    </source>
</evidence>
<sequence>MNRWSCFGARRARQWAALGLGLVAFGGQALAQWSNDPAVNTVVADAAGEQTLPKVVAAPDGGYYVSWADAPNGYDIRLQKLDAAGNALWAPGGVLVADRSFSFVYDYSLAVDTAGNALLAFHCCENNSADEHIVAQRMSPQGAPLWGANGVTVSSAGEGGLVSRIAGTSDGGAAVAWANATSQVRVQKLDAQGAPQWAGAGVTYAPTGNGKFLLSDLQASDNGNAIVSFQAQLANFNRQLWTQKLASADGASLWGASPVVISDNSSGILQLGYFPPFVDDGAGGAVYVWYVVSGLNGGNVRAQHVDAAGAKKLAANGLDLTIDATQSHYNAVGFYDRATGDIYALWQDVRITPTQRYYGMSAQRVDATGARAWGDNGKTLLATDLPITTSQFTALPAPGGMLAGWVTDTLPNPTPMAVARIAANGDYVWSTPWTTVKTATSNVSRAGGVASADQAVYVWSDSAADEGDVRVQNLRYDGTLGDSDTIFESGFE</sequence>
<feature type="chain" id="PRO_5040750678" evidence="1">
    <location>
        <begin position="32"/>
        <end position="492"/>
    </location>
</feature>
<keyword evidence="1" id="KW-0732">Signal</keyword>
<name>A0A9X3YJU4_9GAMM</name>